<dbReference type="Pfam" id="PF01926">
    <property type="entry name" value="MMR_HSR1"/>
    <property type="match status" value="1"/>
</dbReference>
<keyword evidence="1" id="KW-0150">Chloroplast</keyword>
<evidence type="ECO:0000313" key="4">
    <source>
        <dbReference type="EMBL" id="KAI5079178.1"/>
    </source>
</evidence>
<organism evidence="4 5">
    <name type="scientific">Adiantum capillus-veneris</name>
    <name type="common">Maidenhair fern</name>
    <dbReference type="NCBI Taxonomy" id="13818"/>
    <lineage>
        <taxon>Eukaryota</taxon>
        <taxon>Viridiplantae</taxon>
        <taxon>Streptophyta</taxon>
        <taxon>Embryophyta</taxon>
        <taxon>Tracheophyta</taxon>
        <taxon>Polypodiopsida</taxon>
        <taxon>Polypodiidae</taxon>
        <taxon>Polypodiales</taxon>
        <taxon>Pteridineae</taxon>
        <taxon>Pteridaceae</taxon>
        <taxon>Vittarioideae</taxon>
        <taxon>Adiantum</taxon>
    </lineage>
</organism>
<dbReference type="Gene3D" id="3.40.50.300">
    <property type="entry name" value="P-loop containing nucleotide triphosphate hydrolases"/>
    <property type="match status" value="1"/>
</dbReference>
<accession>A0A9D4ZKN1</accession>
<keyword evidence="5" id="KW-1185">Reference proteome</keyword>
<reference evidence="4" key="1">
    <citation type="submission" date="2021-01" db="EMBL/GenBank/DDBJ databases">
        <title>Adiantum capillus-veneris genome.</title>
        <authorList>
            <person name="Fang Y."/>
            <person name="Liao Q."/>
        </authorList>
    </citation>
    <scope>NUCLEOTIDE SEQUENCE</scope>
    <source>
        <strain evidence="4">H3</strain>
        <tissue evidence="4">Leaf</tissue>
    </source>
</reference>
<dbReference type="CDD" id="cd01855">
    <property type="entry name" value="YqeH"/>
    <property type="match status" value="1"/>
</dbReference>
<dbReference type="PANTHER" id="PTHR47569">
    <property type="entry name" value="NO-ASSOCIATED PROTEIN 1, CHLOROPLASTIC/MITOCHONDRIAL"/>
    <property type="match status" value="1"/>
</dbReference>
<dbReference type="Proteomes" id="UP000886520">
    <property type="component" value="Chromosome 6"/>
</dbReference>
<dbReference type="SUPFAM" id="SSF52540">
    <property type="entry name" value="P-loop containing nucleoside triphosphate hydrolases"/>
    <property type="match status" value="1"/>
</dbReference>
<comment type="caution">
    <text evidence="4">The sequence shown here is derived from an EMBL/GenBank/DDBJ whole genome shotgun (WGS) entry which is preliminary data.</text>
</comment>
<evidence type="ECO:0000259" key="3">
    <source>
        <dbReference type="Pfam" id="PF01926"/>
    </source>
</evidence>
<evidence type="ECO:0000313" key="5">
    <source>
        <dbReference type="Proteomes" id="UP000886520"/>
    </source>
</evidence>
<dbReference type="AlphaFoldDB" id="A0A9D4ZKN1"/>
<protein>
    <recommendedName>
        <fullName evidence="3">G domain-containing protein</fullName>
    </recommendedName>
</protein>
<dbReference type="GO" id="GO:0005525">
    <property type="term" value="F:GTP binding"/>
    <property type="evidence" value="ECO:0007669"/>
    <property type="project" value="InterPro"/>
</dbReference>
<evidence type="ECO:0000256" key="2">
    <source>
        <dbReference type="SAM" id="MobiDB-lite"/>
    </source>
</evidence>
<sequence length="594" mass="65421">MDSLKLSSAYNLCSGRSLLAQVFPPRRSRQHIFITANNSLGEEKKEAPAFEKSRGELFLENALTKRTTRNDKPSSATMVTDTRKKKKKKKREIVPNMDPSCYGCGAVLQTQEAEAPGYVPLDTYELKKKHHQLRTVLCGRCRALSHGQMIPAVGGHGGYGGGKRFISAEQLRMELSHIRDEKALIINLVDIVDFNGSFLTRIRDVVGANPIVLVVTKVDLLPRGTNFAAVGDWIVEFLIRKKLNVISVHLTSSKSMVGIPGVASYLRQQRQGRDIYVLGSANVGKSAFVSAMLKELSKRDLAATAALRRLPIQSAMPGTTLGPIEIKAFSSGGSMFDTPGIHVHHRMAAVISPSDLTLLAPRRQLRGYLVAPSIFARTQQTSFDALESAIVVSGDEAPNTNCQVSSTTGMELPMLSDVAGGATEDEINLSGMSVLWGGFVRLDVIKVPPYVGFRFYGPTAIPKETIPIPEADIFYKEELGKKLTPPTSAEGWPGLESQHTLNLKFDSWNRPACDIAISGFGWMTIECGYTEHMEDLEAQNMGIDKTVQVIVHVPRSVEIFVRPSLPVGTRGSEWYEFRELDETELEARPRVYPH</sequence>
<dbReference type="EMBL" id="JABFUD020000006">
    <property type="protein sequence ID" value="KAI5079178.1"/>
    <property type="molecule type" value="Genomic_DNA"/>
</dbReference>
<evidence type="ECO:0000256" key="1">
    <source>
        <dbReference type="ARBA" id="ARBA00022528"/>
    </source>
</evidence>
<keyword evidence="1" id="KW-0934">Plastid</keyword>
<proteinExistence type="predicted"/>
<dbReference type="InterPro" id="IPR006073">
    <property type="entry name" value="GTP-bd"/>
</dbReference>
<feature type="domain" description="G" evidence="3">
    <location>
        <begin position="275"/>
        <end position="349"/>
    </location>
</feature>
<dbReference type="GO" id="GO:0003924">
    <property type="term" value="F:GTPase activity"/>
    <property type="evidence" value="ECO:0007669"/>
    <property type="project" value="InterPro"/>
</dbReference>
<dbReference type="InterPro" id="IPR044229">
    <property type="entry name" value="NOA1"/>
</dbReference>
<name>A0A9D4ZKN1_ADICA</name>
<dbReference type="OrthoDB" id="1696305at2759"/>
<dbReference type="PANTHER" id="PTHR47569:SF2">
    <property type="entry name" value="NO-ASSOCIATED PROTEIN 1, CHLOROPLASTIC_MITOCHONDRIAL"/>
    <property type="match status" value="1"/>
</dbReference>
<dbReference type="InterPro" id="IPR027417">
    <property type="entry name" value="P-loop_NTPase"/>
</dbReference>
<gene>
    <name evidence="4" type="ORF">GOP47_0006849</name>
</gene>
<feature type="region of interest" description="Disordered" evidence="2">
    <location>
        <begin position="67"/>
        <end position="92"/>
    </location>
</feature>